<dbReference type="EMBL" id="JADBEC010000001">
    <property type="protein sequence ID" value="MBE1505404.1"/>
    <property type="molecule type" value="Genomic_DNA"/>
</dbReference>
<organism evidence="2 3">
    <name type="scientific">Rhizobium viscosum</name>
    <name type="common">Arthrobacter viscosus</name>
    <dbReference type="NCBI Taxonomy" id="1673"/>
    <lineage>
        <taxon>Bacteria</taxon>
        <taxon>Pseudomonadati</taxon>
        <taxon>Pseudomonadota</taxon>
        <taxon>Alphaproteobacteria</taxon>
        <taxon>Hyphomicrobiales</taxon>
        <taxon>Rhizobiaceae</taxon>
        <taxon>Rhizobium/Agrobacterium group</taxon>
        <taxon>Rhizobium</taxon>
    </lineage>
</organism>
<evidence type="ECO:0000313" key="2">
    <source>
        <dbReference type="EMBL" id="MBE1505404.1"/>
    </source>
</evidence>
<comment type="caution">
    <text evidence="2">The sequence shown here is derived from an EMBL/GenBank/DDBJ whole genome shotgun (WGS) entry which is preliminary data.</text>
</comment>
<evidence type="ECO:0000313" key="3">
    <source>
        <dbReference type="Proteomes" id="UP000620262"/>
    </source>
</evidence>
<accession>A0ABR9IQC2</accession>
<feature type="domain" description="HTH cro/C1-type" evidence="1">
    <location>
        <begin position="8"/>
        <end position="62"/>
    </location>
</feature>
<proteinExistence type="predicted"/>
<evidence type="ECO:0000259" key="1">
    <source>
        <dbReference type="PROSITE" id="PS50943"/>
    </source>
</evidence>
<name>A0ABR9IQC2_RHIVS</name>
<dbReference type="SUPFAM" id="SSF47413">
    <property type="entry name" value="lambda repressor-like DNA-binding domains"/>
    <property type="match status" value="1"/>
</dbReference>
<reference evidence="2 3" key="1">
    <citation type="submission" date="2020-10" db="EMBL/GenBank/DDBJ databases">
        <title>Sequencing the genomes of 1000 actinobacteria strains.</title>
        <authorList>
            <person name="Klenk H.-P."/>
        </authorList>
    </citation>
    <scope>NUCLEOTIDE SEQUENCE [LARGE SCALE GENOMIC DNA]</scope>
    <source>
        <strain evidence="2 3">DSM 7307</strain>
    </source>
</reference>
<dbReference type="Gene3D" id="1.10.260.40">
    <property type="entry name" value="lambda repressor-like DNA-binding domains"/>
    <property type="match status" value="1"/>
</dbReference>
<dbReference type="SMART" id="SM00530">
    <property type="entry name" value="HTH_XRE"/>
    <property type="match status" value="1"/>
</dbReference>
<dbReference type="RefSeq" id="WP_192729263.1">
    <property type="nucleotide sequence ID" value="NZ_BAAAVL010000006.1"/>
</dbReference>
<gene>
    <name evidence="2" type="ORF">H4W29_002585</name>
</gene>
<dbReference type="InterPro" id="IPR010982">
    <property type="entry name" value="Lambda_DNA-bd_dom_sf"/>
</dbReference>
<dbReference type="Proteomes" id="UP000620262">
    <property type="component" value="Unassembled WGS sequence"/>
</dbReference>
<dbReference type="InterPro" id="IPR001387">
    <property type="entry name" value="Cro/C1-type_HTH"/>
</dbReference>
<dbReference type="CDD" id="cd00093">
    <property type="entry name" value="HTH_XRE"/>
    <property type="match status" value="1"/>
</dbReference>
<dbReference type="PROSITE" id="PS50943">
    <property type="entry name" value="HTH_CROC1"/>
    <property type="match status" value="1"/>
</dbReference>
<keyword evidence="3" id="KW-1185">Reference proteome</keyword>
<sequence length="177" mass="19657">MPISGSAIRRMRQLRNMKQEHLAELLAVNQATVSRWERGILPVTVAQATRLESIFASPSSSADAALKRLVEHSRSKVHLICDRTHRLLAASNVRQCEWRLPLSDFLDRSLFSYASQEIVKKEGELVGLGWHEGQMNSLTLETGANGNPHLPIAAGRVLWERILLADGSAARLVTTLD</sequence>
<dbReference type="Pfam" id="PF01381">
    <property type="entry name" value="HTH_3"/>
    <property type="match status" value="1"/>
</dbReference>
<protein>
    <submittedName>
        <fullName evidence="2">Transcriptional regulator with XRE-family HTH domain</fullName>
    </submittedName>
</protein>